<dbReference type="STRING" id="29367.CLPUN_30930"/>
<evidence type="ECO:0000313" key="2">
    <source>
        <dbReference type="Proteomes" id="UP000190890"/>
    </source>
</evidence>
<protein>
    <submittedName>
        <fullName evidence="1">Uncharacterized protein</fullName>
    </submittedName>
</protein>
<reference evidence="1 2" key="1">
    <citation type="submission" date="2016-05" db="EMBL/GenBank/DDBJ databases">
        <title>Microbial solvent formation.</title>
        <authorList>
            <person name="Poehlein A."/>
            <person name="Montoya Solano J.D."/>
            <person name="Flitsch S."/>
            <person name="Krabben P."/>
            <person name="Duerre P."/>
            <person name="Daniel R."/>
        </authorList>
    </citation>
    <scope>NUCLEOTIDE SEQUENCE [LARGE SCALE GENOMIC DNA]</scope>
    <source>
        <strain evidence="1 2">DSM 2619</strain>
    </source>
</reference>
<evidence type="ECO:0000313" key="1">
    <source>
        <dbReference type="EMBL" id="OOM75738.1"/>
    </source>
</evidence>
<name>A0A1S8TDC7_9CLOT</name>
<proteinExistence type="predicted"/>
<accession>A0A1S8TDC7</accession>
<dbReference type="EMBL" id="LZZM01000181">
    <property type="protein sequence ID" value="OOM75738.1"/>
    <property type="molecule type" value="Genomic_DNA"/>
</dbReference>
<dbReference type="Proteomes" id="UP000190890">
    <property type="component" value="Unassembled WGS sequence"/>
</dbReference>
<dbReference type="AlphaFoldDB" id="A0A1S8TDC7"/>
<keyword evidence="2" id="KW-1185">Reference proteome</keyword>
<comment type="caution">
    <text evidence="1">The sequence shown here is derived from an EMBL/GenBank/DDBJ whole genome shotgun (WGS) entry which is preliminary data.</text>
</comment>
<sequence length="177" mass="19813">MLLFPEVEALSVLSLSVVEYEPLLKPEDAPALFEVEPESEVELDSEVEPEVELESELTFEPLLPLEKSPDLKPSALLELVEPVVLLEDELLLELEPLLEDLLDEPLTEPELNPLFELELPLDLLLLFELDLLPLDLAKATVLSDGVIPALDKISKGKFENANIKVKSIVKTYFFLIS</sequence>
<organism evidence="1 2">
    <name type="scientific">Clostridium puniceum</name>
    <dbReference type="NCBI Taxonomy" id="29367"/>
    <lineage>
        <taxon>Bacteria</taxon>
        <taxon>Bacillati</taxon>
        <taxon>Bacillota</taxon>
        <taxon>Clostridia</taxon>
        <taxon>Eubacteriales</taxon>
        <taxon>Clostridiaceae</taxon>
        <taxon>Clostridium</taxon>
    </lineage>
</organism>
<gene>
    <name evidence="1" type="ORF">CLPUN_30930</name>
</gene>